<gene>
    <name evidence="3" type="ORF">KXJ70_04130</name>
</gene>
<accession>A0ABS6VNR5</accession>
<proteinExistence type="predicted"/>
<organism evidence="3 4">
    <name type="scientific">Zhongshania aquimaris</name>
    <dbReference type="NCBI Taxonomy" id="2857107"/>
    <lineage>
        <taxon>Bacteria</taxon>
        <taxon>Pseudomonadati</taxon>
        <taxon>Pseudomonadota</taxon>
        <taxon>Gammaproteobacteria</taxon>
        <taxon>Cellvibrionales</taxon>
        <taxon>Spongiibacteraceae</taxon>
        <taxon>Zhongshania</taxon>
    </lineage>
</organism>
<dbReference type="RefSeq" id="WP_219042179.1">
    <property type="nucleotide sequence ID" value="NZ_JAHWDQ010000001.1"/>
</dbReference>
<dbReference type="EMBL" id="JAHWDQ010000001">
    <property type="protein sequence ID" value="MBW2939946.1"/>
    <property type="molecule type" value="Genomic_DNA"/>
</dbReference>
<dbReference type="Proteomes" id="UP001166291">
    <property type="component" value="Unassembled WGS sequence"/>
</dbReference>
<comment type="caution">
    <text evidence="3">The sequence shown here is derived from an EMBL/GenBank/DDBJ whole genome shotgun (WGS) entry which is preliminary data.</text>
</comment>
<feature type="domain" description="HTH merR-type" evidence="2">
    <location>
        <begin position="1"/>
        <end position="68"/>
    </location>
</feature>
<evidence type="ECO:0000313" key="4">
    <source>
        <dbReference type="Proteomes" id="UP001166291"/>
    </source>
</evidence>
<evidence type="ECO:0000313" key="3">
    <source>
        <dbReference type="EMBL" id="MBW2939946.1"/>
    </source>
</evidence>
<evidence type="ECO:0000256" key="1">
    <source>
        <dbReference type="SAM" id="Coils"/>
    </source>
</evidence>
<feature type="coiled-coil region" evidence="1">
    <location>
        <begin position="75"/>
        <end position="102"/>
    </location>
</feature>
<dbReference type="PANTHER" id="PTHR30204">
    <property type="entry name" value="REDOX-CYCLING DRUG-SENSING TRANSCRIPTIONAL ACTIVATOR SOXR"/>
    <property type="match status" value="1"/>
</dbReference>
<sequence>MDIAEVAKASGLPSSTLRYYEEKGLIQSTGRKGLRRLFKADVVDRLALISLGRAAGFSLADISDVFTANGPQINRAALLEKADELDKKIAELSRIRNGLRHAAVCKADSHFECPTFLRLLNIAGKSHHRPKPRW</sequence>
<keyword evidence="4" id="KW-1185">Reference proteome</keyword>
<dbReference type="PROSITE" id="PS50937">
    <property type="entry name" value="HTH_MERR_2"/>
    <property type="match status" value="1"/>
</dbReference>
<dbReference type="CDD" id="cd04781">
    <property type="entry name" value="HTH_MerR-like_sg6"/>
    <property type="match status" value="1"/>
</dbReference>
<name>A0ABS6VNR5_9GAMM</name>
<protein>
    <submittedName>
        <fullName evidence="3">Helix-turn-helix domain-containing protein</fullName>
    </submittedName>
</protein>
<dbReference type="PANTHER" id="PTHR30204:SF97">
    <property type="entry name" value="MERR FAMILY REGULATORY PROTEIN"/>
    <property type="match status" value="1"/>
</dbReference>
<keyword evidence="1" id="KW-0175">Coiled coil</keyword>
<reference evidence="3" key="1">
    <citation type="submission" date="2021-07" db="EMBL/GenBank/DDBJ databases">
        <title>Zhongshania sp. CAU 1632 isolated from seawater.</title>
        <authorList>
            <person name="Kim W."/>
        </authorList>
    </citation>
    <scope>NUCLEOTIDE SEQUENCE</scope>
    <source>
        <strain evidence="3">CAU 1632</strain>
    </source>
</reference>
<dbReference type="InterPro" id="IPR000551">
    <property type="entry name" value="MerR-type_HTH_dom"/>
</dbReference>
<evidence type="ECO:0000259" key="2">
    <source>
        <dbReference type="PROSITE" id="PS50937"/>
    </source>
</evidence>
<dbReference type="SMART" id="SM00422">
    <property type="entry name" value="HTH_MERR"/>
    <property type="match status" value="1"/>
</dbReference>
<dbReference type="InterPro" id="IPR047057">
    <property type="entry name" value="MerR_fam"/>
</dbReference>
<dbReference type="Pfam" id="PF13411">
    <property type="entry name" value="MerR_1"/>
    <property type="match status" value="1"/>
</dbReference>